<dbReference type="SMART" id="SM00354">
    <property type="entry name" value="HTH_LACI"/>
    <property type="match status" value="1"/>
</dbReference>
<dbReference type="InterPro" id="IPR001761">
    <property type="entry name" value="Peripla_BP/Lac1_sug-bd_dom"/>
</dbReference>
<keyword evidence="2" id="KW-0238">DNA-binding</keyword>
<dbReference type="PANTHER" id="PTHR30146:SF109">
    <property type="entry name" value="HTH-TYPE TRANSCRIPTIONAL REGULATOR GALS"/>
    <property type="match status" value="1"/>
</dbReference>
<organism evidence="5 6">
    <name type="scientific">Natranaerobius thermophilus (strain ATCC BAA-1301 / DSM 18059 / JW/NM-WN-LF)</name>
    <dbReference type="NCBI Taxonomy" id="457570"/>
    <lineage>
        <taxon>Bacteria</taxon>
        <taxon>Bacillati</taxon>
        <taxon>Bacillota</taxon>
        <taxon>Clostridia</taxon>
        <taxon>Natranaerobiales</taxon>
        <taxon>Natranaerobiaceae</taxon>
        <taxon>Natranaerobius</taxon>
    </lineage>
</organism>
<dbReference type="InterPro" id="IPR028082">
    <property type="entry name" value="Peripla_BP_I"/>
</dbReference>
<dbReference type="PANTHER" id="PTHR30146">
    <property type="entry name" value="LACI-RELATED TRANSCRIPTIONAL REPRESSOR"/>
    <property type="match status" value="1"/>
</dbReference>
<feature type="domain" description="HTH lacI-type" evidence="4">
    <location>
        <begin position="2"/>
        <end position="57"/>
    </location>
</feature>
<dbReference type="PROSITE" id="PS50932">
    <property type="entry name" value="HTH_LACI_2"/>
    <property type="match status" value="1"/>
</dbReference>
<keyword evidence="6" id="KW-1185">Reference proteome</keyword>
<reference evidence="5 6" key="2">
    <citation type="journal article" date="2011" name="J. Bacteriol.">
        <title>Complete genome sequence of the anaerobic, halophilic alkalithermophile Natranaerobius thermophilus JW/NM-WN-LF.</title>
        <authorList>
            <person name="Zhao B."/>
            <person name="Mesbah N.M."/>
            <person name="Dalin E."/>
            <person name="Goodwin L."/>
            <person name="Nolan M."/>
            <person name="Pitluck S."/>
            <person name="Chertkov O."/>
            <person name="Brettin T.S."/>
            <person name="Han J."/>
            <person name="Larimer F.W."/>
            <person name="Land M.L."/>
            <person name="Hauser L."/>
            <person name="Kyrpides N."/>
            <person name="Wiegel J."/>
        </authorList>
    </citation>
    <scope>NUCLEOTIDE SEQUENCE [LARGE SCALE GENOMIC DNA]</scope>
    <source>
        <strain evidence="6">ATCC BAA-1301 / DSM 18059 / JW/NM-WN-LF</strain>
    </source>
</reference>
<reference evidence="5 6" key="1">
    <citation type="submission" date="2008-04" db="EMBL/GenBank/DDBJ databases">
        <title>Complete sequence of chromosome of Natranaerobius thermophilus JW/NM-WN-LF.</title>
        <authorList>
            <consortium name="US DOE Joint Genome Institute"/>
            <person name="Copeland A."/>
            <person name="Lucas S."/>
            <person name="Lapidus A."/>
            <person name="Glavina del Rio T."/>
            <person name="Dalin E."/>
            <person name="Tice H."/>
            <person name="Bruce D."/>
            <person name="Goodwin L."/>
            <person name="Pitluck S."/>
            <person name="Chertkov O."/>
            <person name="Brettin T."/>
            <person name="Detter J.C."/>
            <person name="Han C."/>
            <person name="Kuske C.R."/>
            <person name="Schmutz J."/>
            <person name="Larimer F."/>
            <person name="Land M."/>
            <person name="Hauser L."/>
            <person name="Kyrpides N."/>
            <person name="Lykidis A."/>
            <person name="Mesbah N.M."/>
            <person name="Wiegel J."/>
        </authorList>
    </citation>
    <scope>NUCLEOTIDE SEQUENCE [LARGE SCALE GENOMIC DNA]</scope>
    <source>
        <strain evidence="6">ATCC BAA-1301 / DSM 18059 / JW/NM-WN-LF</strain>
    </source>
</reference>
<evidence type="ECO:0000313" key="5">
    <source>
        <dbReference type="EMBL" id="ACB86245.1"/>
    </source>
</evidence>
<dbReference type="HOGENOM" id="CLU_037628_6_0_9"/>
<evidence type="ECO:0000259" key="4">
    <source>
        <dbReference type="PROSITE" id="PS50932"/>
    </source>
</evidence>
<dbReference type="InterPro" id="IPR010982">
    <property type="entry name" value="Lambda_DNA-bd_dom_sf"/>
</dbReference>
<evidence type="ECO:0000256" key="3">
    <source>
        <dbReference type="ARBA" id="ARBA00023163"/>
    </source>
</evidence>
<dbReference type="CDD" id="cd01392">
    <property type="entry name" value="HTH_LacI"/>
    <property type="match status" value="1"/>
</dbReference>
<dbReference type="SUPFAM" id="SSF53822">
    <property type="entry name" value="Periplasmic binding protein-like I"/>
    <property type="match status" value="1"/>
</dbReference>
<dbReference type="FunCoup" id="B2A2D9">
    <property type="interactions" value="69"/>
</dbReference>
<dbReference type="Gene3D" id="1.10.260.40">
    <property type="entry name" value="lambda repressor-like DNA-binding domains"/>
    <property type="match status" value="1"/>
</dbReference>
<dbReference type="SUPFAM" id="SSF47413">
    <property type="entry name" value="lambda repressor-like DNA-binding domains"/>
    <property type="match status" value="1"/>
</dbReference>
<dbReference type="Pfam" id="PF00532">
    <property type="entry name" value="Peripla_BP_1"/>
    <property type="match status" value="1"/>
</dbReference>
<dbReference type="eggNOG" id="COG1609">
    <property type="taxonomic scope" value="Bacteria"/>
</dbReference>
<dbReference type="CDD" id="cd06267">
    <property type="entry name" value="PBP1_LacI_sugar_binding-like"/>
    <property type="match status" value="1"/>
</dbReference>
<dbReference type="GO" id="GO:0003700">
    <property type="term" value="F:DNA-binding transcription factor activity"/>
    <property type="evidence" value="ECO:0007669"/>
    <property type="project" value="TreeGrafter"/>
</dbReference>
<accession>B2A2D9</accession>
<dbReference type="InParanoid" id="B2A2D9"/>
<dbReference type="EMBL" id="CP001034">
    <property type="protein sequence ID" value="ACB86245.1"/>
    <property type="molecule type" value="Genomic_DNA"/>
</dbReference>
<dbReference type="Proteomes" id="UP000001683">
    <property type="component" value="Chromosome"/>
</dbReference>
<gene>
    <name evidence="5" type="ordered locus">Nther_2690</name>
</gene>
<evidence type="ECO:0000313" key="6">
    <source>
        <dbReference type="Proteomes" id="UP000001683"/>
    </source>
</evidence>
<dbReference type="KEGG" id="nth:Nther_2690"/>
<dbReference type="Gene3D" id="3.40.50.2300">
    <property type="match status" value="2"/>
</dbReference>
<evidence type="ECO:0000256" key="2">
    <source>
        <dbReference type="ARBA" id="ARBA00023125"/>
    </source>
</evidence>
<dbReference type="InterPro" id="IPR000843">
    <property type="entry name" value="HTH_LacI"/>
</dbReference>
<dbReference type="AlphaFoldDB" id="B2A2D9"/>
<keyword evidence="3" id="KW-0804">Transcription</keyword>
<keyword evidence="1" id="KW-0805">Transcription regulation</keyword>
<dbReference type="STRING" id="457570.Nther_2690"/>
<evidence type="ECO:0000256" key="1">
    <source>
        <dbReference type="ARBA" id="ARBA00023015"/>
    </source>
</evidence>
<dbReference type="OrthoDB" id="369222at2"/>
<dbReference type="Pfam" id="PF00356">
    <property type="entry name" value="LacI"/>
    <property type="match status" value="1"/>
</dbReference>
<sequence>MATIKDIAKKAGVSITSVSQVLNNKDMGIKEETKEKILAAARELDYKPNYLARGLITKKTNTLGLIIPDITNPFFPQVVRAIEDTANYQGYNMILCNTDDDVDKEKLYLRVLEEKCVDGIIFTSSTKSSKSYLDHLENNDTPFVLLDRSFSGPLDFPKVYTDGYKGIKLAMNHLITRGHRDIAFLSGPETSQTAKDRLEGYRQALSEAGLTPESESQLIYYGDYKALSGEQGIAELLDTNPHITAVVAANDLMAVGAMRTIKNRGLKIPEDISIIGFDNIQTSRLVDPPLTTVAQPSYQMGQMATDILIDMIEKTTNITGKSTHPETNQTSQDFESLKIQEVKLEPELIIRNSVK</sequence>
<name>B2A2D9_NATTJ</name>
<dbReference type="RefSeq" id="WP_012449082.1">
    <property type="nucleotide sequence ID" value="NC_010718.1"/>
</dbReference>
<dbReference type="PROSITE" id="PS00356">
    <property type="entry name" value="HTH_LACI_1"/>
    <property type="match status" value="1"/>
</dbReference>
<proteinExistence type="predicted"/>
<protein>
    <submittedName>
        <fullName evidence="5">Transcriptional regulator, LacI family</fullName>
    </submittedName>
</protein>
<dbReference type="GO" id="GO:0000976">
    <property type="term" value="F:transcription cis-regulatory region binding"/>
    <property type="evidence" value="ECO:0007669"/>
    <property type="project" value="TreeGrafter"/>
</dbReference>
<dbReference type="PRINTS" id="PR00036">
    <property type="entry name" value="HTHLACI"/>
</dbReference>